<dbReference type="Proteomes" id="UP001153678">
    <property type="component" value="Unassembled WGS sequence"/>
</dbReference>
<feature type="non-terminal residue" evidence="1">
    <location>
        <position position="1"/>
    </location>
</feature>
<evidence type="ECO:0000313" key="1">
    <source>
        <dbReference type="EMBL" id="CAI2195842.1"/>
    </source>
</evidence>
<protein>
    <submittedName>
        <fullName evidence="1">18393_t:CDS:1</fullName>
    </submittedName>
</protein>
<evidence type="ECO:0000313" key="2">
    <source>
        <dbReference type="Proteomes" id="UP001153678"/>
    </source>
</evidence>
<dbReference type="Gene3D" id="1.25.40.10">
    <property type="entry name" value="Tetratricopeptide repeat domain"/>
    <property type="match status" value="1"/>
</dbReference>
<organism evidence="1 2">
    <name type="scientific">Funneliformis geosporum</name>
    <dbReference type="NCBI Taxonomy" id="1117311"/>
    <lineage>
        <taxon>Eukaryota</taxon>
        <taxon>Fungi</taxon>
        <taxon>Fungi incertae sedis</taxon>
        <taxon>Mucoromycota</taxon>
        <taxon>Glomeromycotina</taxon>
        <taxon>Glomeromycetes</taxon>
        <taxon>Glomerales</taxon>
        <taxon>Glomeraceae</taxon>
        <taxon>Funneliformis</taxon>
    </lineage>
</organism>
<reference evidence="1" key="1">
    <citation type="submission" date="2022-08" db="EMBL/GenBank/DDBJ databases">
        <authorList>
            <person name="Kallberg Y."/>
            <person name="Tangrot J."/>
            <person name="Rosling A."/>
        </authorList>
    </citation>
    <scope>NUCLEOTIDE SEQUENCE</scope>
    <source>
        <strain evidence="1">Wild A</strain>
    </source>
</reference>
<dbReference type="EMBL" id="CAMKVN010013117">
    <property type="protein sequence ID" value="CAI2195842.1"/>
    <property type="molecule type" value="Genomic_DNA"/>
</dbReference>
<accession>A0A9W4T9Y4</accession>
<dbReference type="Pfam" id="PF08238">
    <property type="entry name" value="Sel1"/>
    <property type="match status" value="2"/>
</dbReference>
<keyword evidence="2" id="KW-1185">Reference proteome</keyword>
<sequence length="53" mass="6145">ADIIEAVKLFLKAAEKNCSISQVYLTKCYYNGYEIKCDKNLSFNWYKKSVENG</sequence>
<dbReference type="InterPro" id="IPR011990">
    <property type="entry name" value="TPR-like_helical_dom_sf"/>
</dbReference>
<dbReference type="OrthoDB" id="2384430at2759"/>
<dbReference type="AlphaFoldDB" id="A0A9W4T9Y4"/>
<gene>
    <name evidence="1" type="ORF">FWILDA_LOCUS17278</name>
</gene>
<feature type="non-terminal residue" evidence="1">
    <location>
        <position position="53"/>
    </location>
</feature>
<dbReference type="InterPro" id="IPR006597">
    <property type="entry name" value="Sel1-like"/>
</dbReference>
<comment type="caution">
    <text evidence="1">The sequence shown here is derived from an EMBL/GenBank/DDBJ whole genome shotgun (WGS) entry which is preliminary data.</text>
</comment>
<proteinExistence type="predicted"/>
<name>A0A9W4T9Y4_9GLOM</name>
<dbReference type="SUPFAM" id="SSF81901">
    <property type="entry name" value="HCP-like"/>
    <property type="match status" value="1"/>
</dbReference>